<dbReference type="PANTHER" id="PTHR11926:SF1546">
    <property type="entry name" value="GLYCOSYLTRANSFERASE"/>
    <property type="match status" value="1"/>
</dbReference>
<accession>A0AAV5KVA9</accession>
<name>A0AAV5KVA9_9ROSI</name>
<comment type="caution">
    <text evidence="3">The sequence shown here is derived from an EMBL/GenBank/DDBJ whole genome shotgun (WGS) entry which is preliminary data.</text>
</comment>
<dbReference type="Proteomes" id="UP001054252">
    <property type="component" value="Unassembled WGS sequence"/>
</dbReference>
<dbReference type="Gene3D" id="3.40.50.2000">
    <property type="entry name" value="Glycogen Phosphorylase B"/>
    <property type="match status" value="3"/>
</dbReference>
<organism evidence="3 4">
    <name type="scientific">Rubroshorea leprosula</name>
    <dbReference type="NCBI Taxonomy" id="152421"/>
    <lineage>
        <taxon>Eukaryota</taxon>
        <taxon>Viridiplantae</taxon>
        <taxon>Streptophyta</taxon>
        <taxon>Embryophyta</taxon>
        <taxon>Tracheophyta</taxon>
        <taxon>Spermatophyta</taxon>
        <taxon>Magnoliopsida</taxon>
        <taxon>eudicotyledons</taxon>
        <taxon>Gunneridae</taxon>
        <taxon>Pentapetalae</taxon>
        <taxon>rosids</taxon>
        <taxon>malvids</taxon>
        <taxon>Malvales</taxon>
        <taxon>Dipterocarpaceae</taxon>
        <taxon>Rubroshorea</taxon>
    </lineage>
</organism>
<dbReference type="PANTHER" id="PTHR11926">
    <property type="entry name" value="GLUCOSYL/GLUCURONOSYL TRANSFERASES"/>
    <property type="match status" value="1"/>
</dbReference>
<reference evidence="3 4" key="1">
    <citation type="journal article" date="2021" name="Commun. Biol.">
        <title>The genome of Shorea leprosula (Dipterocarpaceae) highlights the ecological relevance of drought in aseasonal tropical rainforests.</title>
        <authorList>
            <person name="Ng K.K.S."/>
            <person name="Kobayashi M.J."/>
            <person name="Fawcett J.A."/>
            <person name="Hatakeyama M."/>
            <person name="Paape T."/>
            <person name="Ng C.H."/>
            <person name="Ang C.C."/>
            <person name="Tnah L.H."/>
            <person name="Lee C.T."/>
            <person name="Nishiyama T."/>
            <person name="Sese J."/>
            <person name="O'Brien M.J."/>
            <person name="Copetti D."/>
            <person name="Mohd Noor M.I."/>
            <person name="Ong R.C."/>
            <person name="Putra M."/>
            <person name="Sireger I.Z."/>
            <person name="Indrioko S."/>
            <person name="Kosugi Y."/>
            <person name="Izuno A."/>
            <person name="Isagi Y."/>
            <person name="Lee S.L."/>
            <person name="Shimizu K.K."/>
        </authorList>
    </citation>
    <scope>NUCLEOTIDE SEQUENCE [LARGE SCALE GENOMIC DNA]</scope>
    <source>
        <strain evidence="3">214</strain>
    </source>
</reference>
<proteinExistence type="inferred from homology"/>
<keyword evidence="2" id="KW-0328">Glycosyltransferase</keyword>
<keyword evidence="2" id="KW-0808">Transferase</keyword>
<comment type="similarity">
    <text evidence="1">Belongs to the UDP-glycosyltransferase family.</text>
</comment>
<dbReference type="SUPFAM" id="SSF53756">
    <property type="entry name" value="UDP-Glycosyltransferase/glycogen phosphorylase"/>
    <property type="match status" value="1"/>
</dbReference>
<dbReference type="GO" id="GO:0080043">
    <property type="term" value="F:quercetin 3-O-glucosyltransferase activity"/>
    <property type="evidence" value="ECO:0007669"/>
    <property type="project" value="TreeGrafter"/>
</dbReference>
<dbReference type="AlphaFoldDB" id="A0AAV5KVA9"/>
<dbReference type="EMBL" id="BPVZ01000080">
    <property type="protein sequence ID" value="GKV28624.1"/>
    <property type="molecule type" value="Genomic_DNA"/>
</dbReference>
<evidence type="ECO:0000256" key="1">
    <source>
        <dbReference type="ARBA" id="ARBA00009995"/>
    </source>
</evidence>
<protein>
    <submittedName>
        <fullName evidence="3">Uncharacterized protein</fullName>
    </submittedName>
</protein>
<evidence type="ECO:0000256" key="2">
    <source>
        <dbReference type="ARBA" id="ARBA00022676"/>
    </source>
</evidence>
<dbReference type="GO" id="GO:0080044">
    <property type="term" value="F:quercetin 7-O-glucosyltransferase activity"/>
    <property type="evidence" value="ECO:0007669"/>
    <property type="project" value="TreeGrafter"/>
</dbReference>
<keyword evidence="4" id="KW-1185">Reference proteome</keyword>
<evidence type="ECO:0000313" key="3">
    <source>
        <dbReference type="EMBL" id="GKV28624.1"/>
    </source>
</evidence>
<sequence>MAQPCSVLVVTFPAQGHINPALQFSKRLINLGVHITFVTSIAAINRMNRSSPVEGLSYAGFSDGNDDGSKQEFDATTVVLDVERYGSPTLREFIAAKIGEGVRFTHIVYSILLPWVAEVAREFNIPCTFLWNQPASVFSIFYHYIKGYEAIVRKNIEDPSFLFEFPGLPPLKSHDLPSFFLPSNPHSGAVPTMRRHIEILDQETYPKVFVNTFEALEPEALQAIQNYNLAGIGPLMPSAFLDRKNPADTSFGGDLFKGSKDYIQWLNTKPESSIKRCLELVMGSEEMRLNATKWKDLAREAALEGGSSDLNLKAFLDA</sequence>
<evidence type="ECO:0000313" key="4">
    <source>
        <dbReference type="Proteomes" id="UP001054252"/>
    </source>
</evidence>
<gene>
    <name evidence="3" type="ORF">SLEP1_g37645</name>
</gene>